<organism evidence="1 2">
    <name type="scientific">Rheinheimera mesophila</name>
    <dbReference type="NCBI Taxonomy" id="1547515"/>
    <lineage>
        <taxon>Bacteria</taxon>
        <taxon>Pseudomonadati</taxon>
        <taxon>Pseudomonadota</taxon>
        <taxon>Gammaproteobacteria</taxon>
        <taxon>Chromatiales</taxon>
        <taxon>Chromatiaceae</taxon>
        <taxon>Rheinheimera</taxon>
    </lineage>
</organism>
<keyword evidence="2" id="KW-1185">Reference proteome</keyword>
<comment type="caution">
    <text evidence="1">The sequence shown here is derived from an EMBL/GenBank/DDBJ whole genome shotgun (WGS) entry which is preliminary data.</text>
</comment>
<dbReference type="Proteomes" id="UP000276260">
    <property type="component" value="Unassembled WGS sequence"/>
</dbReference>
<dbReference type="RefSeq" id="WP_046518475.1">
    <property type="nucleotide sequence ID" value="NZ_LAVS01000002.1"/>
</dbReference>
<evidence type="ECO:0000313" key="2">
    <source>
        <dbReference type="Proteomes" id="UP000276260"/>
    </source>
</evidence>
<reference evidence="1 2" key="1">
    <citation type="submission" date="2018-11" db="EMBL/GenBank/DDBJ databases">
        <title>Draft genome analysis of Rheinheimera mesophila isolated from an industrial waste site.</title>
        <authorList>
            <person name="Yu Q."/>
            <person name="Qi Y."/>
            <person name="Zhang H."/>
            <person name="Lu Y."/>
            <person name="Pu J."/>
        </authorList>
    </citation>
    <scope>NUCLEOTIDE SEQUENCE [LARGE SCALE GENOMIC DNA]</scope>
    <source>
        <strain evidence="1 2">IITR13</strain>
    </source>
</reference>
<accession>A0A3P3QEF0</accession>
<gene>
    <name evidence="1" type="ORF">EIK76_13795</name>
</gene>
<dbReference type="AlphaFoldDB" id="A0A3P3QEF0"/>
<sequence>MKTVVLYGFEGQFVGGNEYDYNHPELHHVHKCILFLAQDNENPDFEFATTECSKFGFANLKNLTGKPLKVDVLNTDSFRGFTGFYEEALNEGSSIVYYPNT</sequence>
<evidence type="ECO:0000313" key="1">
    <source>
        <dbReference type="EMBL" id="RRJ19521.1"/>
    </source>
</evidence>
<proteinExistence type="predicted"/>
<dbReference type="EMBL" id="RRCF01000004">
    <property type="protein sequence ID" value="RRJ19521.1"/>
    <property type="molecule type" value="Genomic_DNA"/>
</dbReference>
<dbReference type="OrthoDB" id="8776524at2"/>
<name>A0A3P3QEF0_9GAMM</name>
<protein>
    <submittedName>
        <fullName evidence="1">Uncharacterized protein</fullName>
    </submittedName>
</protein>